<keyword evidence="1" id="KW-1133">Transmembrane helix</keyword>
<accession>A0A7J6VNW8</accession>
<protein>
    <submittedName>
        <fullName evidence="2">Putative transmembrane protein</fullName>
    </submittedName>
</protein>
<dbReference type="Pfam" id="PF03140">
    <property type="entry name" value="DUF247"/>
    <property type="match status" value="1"/>
</dbReference>
<sequence>MEQCQDDDTAYITHYVILLDFLINTPKDVALLRSKGIIDNYLGSDEAVAQLFNKLPTNVIADVVDSPYYEHLNNMDAFYNKRWNKWKGNLKRIYFQNPWTIISLNAAIVLLICTITQTVCSILSLKK</sequence>
<name>A0A7J6VNW8_THATH</name>
<comment type="caution">
    <text evidence="2">The sequence shown here is derived from an EMBL/GenBank/DDBJ whole genome shotgun (WGS) entry which is preliminary data.</text>
</comment>
<dbReference type="PANTHER" id="PTHR31170:SF25">
    <property type="entry name" value="BNAA09G04570D PROTEIN"/>
    <property type="match status" value="1"/>
</dbReference>
<dbReference type="PANTHER" id="PTHR31170">
    <property type="entry name" value="BNAC04G53230D PROTEIN"/>
    <property type="match status" value="1"/>
</dbReference>
<evidence type="ECO:0000313" key="3">
    <source>
        <dbReference type="Proteomes" id="UP000554482"/>
    </source>
</evidence>
<organism evidence="2 3">
    <name type="scientific">Thalictrum thalictroides</name>
    <name type="common">Rue-anemone</name>
    <name type="synonym">Anemone thalictroides</name>
    <dbReference type="NCBI Taxonomy" id="46969"/>
    <lineage>
        <taxon>Eukaryota</taxon>
        <taxon>Viridiplantae</taxon>
        <taxon>Streptophyta</taxon>
        <taxon>Embryophyta</taxon>
        <taxon>Tracheophyta</taxon>
        <taxon>Spermatophyta</taxon>
        <taxon>Magnoliopsida</taxon>
        <taxon>Ranunculales</taxon>
        <taxon>Ranunculaceae</taxon>
        <taxon>Thalictroideae</taxon>
        <taxon>Thalictrum</taxon>
    </lineage>
</organism>
<keyword evidence="1 2" id="KW-0812">Transmembrane</keyword>
<gene>
    <name evidence="2" type="ORF">FRX31_023609</name>
</gene>
<keyword evidence="3" id="KW-1185">Reference proteome</keyword>
<dbReference type="InterPro" id="IPR004158">
    <property type="entry name" value="DUF247_pln"/>
</dbReference>
<dbReference type="OrthoDB" id="591587at2759"/>
<keyword evidence="1" id="KW-0472">Membrane</keyword>
<evidence type="ECO:0000256" key="1">
    <source>
        <dbReference type="SAM" id="Phobius"/>
    </source>
</evidence>
<dbReference type="Proteomes" id="UP000554482">
    <property type="component" value="Unassembled WGS sequence"/>
</dbReference>
<evidence type="ECO:0000313" key="2">
    <source>
        <dbReference type="EMBL" id="KAF5186809.1"/>
    </source>
</evidence>
<feature type="transmembrane region" description="Helical" evidence="1">
    <location>
        <begin position="99"/>
        <end position="125"/>
    </location>
</feature>
<dbReference type="AlphaFoldDB" id="A0A7J6VNW8"/>
<dbReference type="EMBL" id="JABWDY010028831">
    <property type="protein sequence ID" value="KAF5186809.1"/>
    <property type="molecule type" value="Genomic_DNA"/>
</dbReference>
<reference evidence="2 3" key="1">
    <citation type="submission" date="2020-06" db="EMBL/GenBank/DDBJ databases">
        <title>Transcriptomic and genomic resources for Thalictrum thalictroides and T. hernandezii: Facilitating candidate gene discovery in an emerging model plant lineage.</title>
        <authorList>
            <person name="Arias T."/>
            <person name="Riano-Pachon D.M."/>
            <person name="Di Stilio V.S."/>
        </authorList>
    </citation>
    <scope>NUCLEOTIDE SEQUENCE [LARGE SCALE GENOMIC DNA]</scope>
    <source>
        <strain evidence="3">cv. WT478/WT964</strain>
        <tissue evidence="2">Leaves</tissue>
    </source>
</reference>
<proteinExistence type="predicted"/>